<keyword evidence="3" id="KW-1185">Reference proteome</keyword>
<dbReference type="InterPro" id="IPR025337">
    <property type="entry name" value="Questin_oxidase-like"/>
</dbReference>
<evidence type="ECO:0000313" key="2">
    <source>
        <dbReference type="EMBL" id="KAL0959084.1"/>
    </source>
</evidence>
<keyword evidence="1" id="KW-0560">Oxidoreductase</keyword>
<dbReference type="EMBL" id="JASNQZ010000003">
    <property type="protein sequence ID" value="KAL0959084.1"/>
    <property type="molecule type" value="Genomic_DNA"/>
</dbReference>
<dbReference type="Proteomes" id="UP001556367">
    <property type="component" value="Unassembled WGS sequence"/>
</dbReference>
<reference evidence="3" key="1">
    <citation type="submission" date="2024-06" db="EMBL/GenBank/DDBJ databases">
        <title>Multi-omics analyses provide insights into the biosynthesis of the anticancer antibiotic pleurotin in Hohenbuehelia grisea.</title>
        <authorList>
            <person name="Weaver J.A."/>
            <person name="Alberti F."/>
        </authorList>
    </citation>
    <scope>NUCLEOTIDE SEQUENCE [LARGE SCALE GENOMIC DNA]</scope>
    <source>
        <strain evidence="3">T-177</strain>
    </source>
</reference>
<comment type="caution">
    <text evidence="2">The sequence shown here is derived from an EMBL/GenBank/DDBJ whole genome shotgun (WGS) entry which is preliminary data.</text>
</comment>
<evidence type="ECO:0000313" key="3">
    <source>
        <dbReference type="Proteomes" id="UP001556367"/>
    </source>
</evidence>
<protein>
    <submittedName>
        <fullName evidence="2">Uncharacterized protein</fullName>
    </submittedName>
</protein>
<accession>A0ABR3JTB9</accession>
<dbReference type="PANTHER" id="PTHR35870:SF1">
    <property type="entry name" value="PROTEIN, PUTATIVE (AFU_ORTHOLOGUE AFUA_5G03330)-RELATED"/>
    <property type="match status" value="1"/>
</dbReference>
<dbReference type="Pfam" id="PF14027">
    <property type="entry name" value="Questin_oxidase"/>
    <property type="match status" value="1"/>
</dbReference>
<proteinExistence type="predicted"/>
<gene>
    <name evidence="2" type="ORF">HGRIS_014382</name>
</gene>
<sequence>MYSILEPFPIPSLPPSRIAPARLPGICPESTKVLLEVLRENHEKWHIFLNEKRFHNHASHHVLALWALGASANLIQAAYTEAAGSQRPAFPSPEPINSANFEEHLGDENYYQAFVQFFEQELAQKGFGPTLERYIFAVEANFSGYNDEAQPEMLSRFLANVLHPMIHVGHGMEFGLPGILAEGKG</sequence>
<dbReference type="PANTHER" id="PTHR35870">
    <property type="entry name" value="PROTEIN, PUTATIVE (AFU_ORTHOLOGUE AFUA_5G03330)-RELATED"/>
    <property type="match status" value="1"/>
</dbReference>
<organism evidence="2 3">
    <name type="scientific">Hohenbuehelia grisea</name>
    <dbReference type="NCBI Taxonomy" id="104357"/>
    <lineage>
        <taxon>Eukaryota</taxon>
        <taxon>Fungi</taxon>
        <taxon>Dikarya</taxon>
        <taxon>Basidiomycota</taxon>
        <taxon>Agaricomycotina</taxon>
        <taxon>Agaricomycetes</taxon>
        <taxon>Agaricomycetidae</taxon>
        <taxon>Agaricales</taxon>
        <taxon>Pleurotineae</taxon>
        <taxon>Pleurotaceae</taxon>
        <taxon>Hohenbuehelia</taxon>
    </lineage>
</organism>
<name>A0ABR3JTB9_9AGAR</name>
<evidence type="ECO:0000256" key="1">
    <source>
        <dbReference type="ARBA" id="ARBA00023002"/>
    </source>
</evidence>